<accession>A0ABQ7CLI1</accession>
<proteinExistence type="predicted"/>
<reference evidence="1 2" key="1">
    <citation type="journal article" date="2020" name="BMC Genomics">
        <title>Intraspecific diversification of the crop wild relative Brassica cretica Lam. using demographic model selection.</title>
        <authorList>
            <person name="Kioukis A."/>
            <person name="Michalopoulou V.A."/>
            <person name="Briers L."/>
            <person name="Pirintsos S."/>
            <person name="Studholme D.J."/>
            <person name="Pavlidis P."/>
            <person name="Sarris P.F."/>
        </authorList>
    </citation>
    <scope>NUCLEOTIDE SEQUENCE [LARGE SCALE GENOMIC DNA]</scope>
    <source>
        <strain evidence="2">cv. PFS-1207/04</strain>
    </source>
</reference>
<gene>
    <name evidence="1" type="ORF">DY000_02018251</name>
</gene>
<dbReference type="Proteomes" id="UP000266723">
    <property type="component" value="Unassembled WGS sequence"/>
</dbReference>
<protein>
    <submittedName>
        <fullName evidence="1">Uncharacterized protein</fullName>
    </submittedName>
</protein>
<sequence length="58" mass="6046">MKAAGTDSVVPTRPFASWTASVGPTRQMGELDGLLGPILPFGGFDIGVSLFGIRCPRP</sequence>
<dbReference type="EMBL" id="QGKV02000759">
    <property type="protein sequence ID" value="KAF3560677.1"/>
    <property type="molecule type" value="Genomic_DNA"/>
</dbReference>
<evidence type="ECO:0000313" key="1">
    <source>
        <dbReference type="EMBL" id="KAF3560677.1"/>
    </source>
</evidence>
<evidence type="ECO:0000313" key="2">
    <source>
        <dbReference type="Proteomes" id="UP000266723"/>
    </source>
</evidence>
<comment type="caution">
    <text evidence="1">The sequence shown here is derived from an EMBL/GenBank/DDBJ whole genome shotgun (WGS) entry which is preliminary data.</text>
</comment>
<name>A0ABQ7CLI1_BRACR</name>
<keyword evidence="2" id="KW-1185">Reference proteome</keyword>
<organism evidence="1 2">
    <name type="scientific">Brassica cretica</name>
    <name type="common">Mustard</name>
    <dbReference type="NCBI Taxonomy" id="69181"/>
    <lineage>
        <taxon>Eukaryota</taxon>
        <taxon>Viridiplantae</taxon>
        <taxon>Streptophyta</taxon>
        <taxon>Embryophyta</taxon>
        <taxon>Tracheophyta</taxon>
        <taxon>Spermatophyta</taxon>
        <taxon>Magnoliopsida</taxon>
        <taxon>eudicotyledons</taxon>
        <taxon>Gunneridae</taxon>
        <taxon>Pentapetalae</taxon>
        <taxon>rosids</taxon>
        <taxon>malvids</taxon>
        <taxon>Brassicales</taxon>
        <taxon>Brassicaceae</taxon>
        <taxon>Brassiceae</taxon>
        <taxon>Brassica</taxon>
    </lineage>
</organism>